<evidence type="ECO:0000256" key="27">
    <source>
        <dbReference type="ARBA" id="ARBA00023157"/>
    </source>
</evidence>
<comment type="miscellaneous">
    <text evidence="32">Inhibitors targeting HIV-1 viral envelope proteins are used as antiretroviral drugs. Attachment of virions to the cell surface via non-specific interactions and CD4 binding can be blocked by inhibitors that include cyanovirin-N, cyclotriazadisulfonamide analogs, PRO 2000, TNX 355 and PRO 542. In addition, BMS 806 can block CD4-induced conformational changes. Env interactions with the coreceptor molecules can be targeted by CCR5 antagonists including SCH-D, maraviroc (UK 427857) and aplaviroc (GW 873140), and the CXCR4 antagonist AMD 070. Fusion of viral and cellular membranes can be inhibited by peptides such as enfuvirtide and tifuvirtide (T 1249). Resistance to inhibitors associated with mutations in Env are observed. Most of the time, single mutations confer only a modest reduction in drug susceptibility. Combination of several mutations is usually required to develop a high-level drug resistance.</text>
</comment>
<feature type="region of interest" description="CD4-binding loop" evidence="32">
    <location>
        <begin position="360"/>
        <end position="370"/>
    </location>
</feature>
<dbReference type="GO" id="GO:0039654">
    <property type="term" value="P:fusion of virus membrane with host endosome membrane"/>
    <property type="evidence" value="ECO:0007669"/>
    <property type="project" value="UniProtKB-UniRule"/>
</dbReference>
<keyword evidence="12 32" id="KW-1162">Viral penetration into host cytoplasm</keyword>
<evidence type="ECO:0000256" key="28">
    <source>
        <dbReference type="ARBA" id="ARBA00023180"/>
    </source>
</evidence>
<keyword evidence="28 32" id="KW-0325">Glycoprotein</keyword>
<evidence type="ECO:0000256" key="17">
    <source>
        <dbReference type="ARBA" id="ARBA00022804"/>
    </source>
</evidence>
<evidence type="ECO:0000259" key="35">
    <source>
        <dbReference type="Pfam" id="PF00517"/>
    </source>
</evidence>
<comment type="PTM">
    <text evidence="32">Specific enzymatic cleavages in vivo yield mature proteins. Envelope glycoproteins are synthesized as a inactive precursor that is heavily N-glycosylated and processed likely by host cell furin in the Golgi to yield the mature SU and TM proteins. The cleavage site between SU and TM requires the minimal sequence [KR]-X-[KR]-R. About 2 of the 9 disulfide bonds of gp41 are reduced by P4HB/PDI, following binding to CD4 receptor.</text>
</comment>
<feature type="region of interest" description="Immunosuppression" evidence="32">
    <location>
        <begin position="564"/>
        <end position="582"/>
    </location>
</feature>
<feature type="disulfide bond" evidence="32">
    <location>
        <begin position="52"/>
        <end position="72"/>
    </location>
</feature>
<feature type="region of interest" description="MPER; binding to GalCer" evidence="32">
    <location>
        <begin position="652"/>
        <end position="673"/>
    </location>
</feature>
<keyword evidence="20 32" id="KW-0261">Viral envelope protein</keyword>
<evidence type="ECO:0000256" key="20">
    <source>
        <dbReference type="ARBA" id="ARBA00022879"/>
    </source>
</evidence>
<keyword evidence="21 32" id="KW-1164">Virus endocytosis by host</keyword>
<keyword evidence="14 32" id="KW-0812">Transmembrane</keyword>
<feature type="domain" description="Human immunodeficiency virus 1 envelope glycoprotein Gp120" evidence="34">
    <location>
        <begin position="32"/>
        <end position="142"/>
    </location>
</feature>
<evidence type="ECO:0000256" key="26">
    <source>
        <dbReference type="ARBA" id="ARBA00023139"/>
    </source>
</evidence>
<dbReference type="EMBL" id="KC186524">
    <property type="protein sequence ID" value="AGC80359.1"/>
    <property type="molecule type" value="Genomic_RNA"/>
</dbReference>
<feature type="lipid moiety-binding region" description="S-palmitoyl cysteine; by host" evidence="32">
    <location>
        <position position="834"/>
    </location>
</feature>
<feature type="domain" description="Human immunodeficiency virus 1 envelope glycoprotein Gp120" evidence="34">
    <location>
        <begin position="148"/>
        <end position="501"/>
    </location>
</feature>
<dbReference type="Pfam" id="PF00517">
    <property type="entry name" value="GP41"/>
    <property type="match status" value="1"/>
</dbReference>
<keyword evidence="7 32" id="KW-1168">Fusion of virus membrane with host membrane</keyword>
<keyword evidence="26 32" id="KW-0564">Palmitate</keyword>
<evidence type="ECO:0000256" key="18">
    <source>
        <dbReference type="ARBA" id="ARBA00022844"/>
    </source>
</evidence>
<evidence type="ECO:0000256" key="5">
    <source>
        <dbReference type="ARBA" id="ARBA00004578"/>
    </source>
</evidence>
<evidence type="ECO:0000256" key="23">
    <source>
        <dbReference type="ARBA" id="ARBA00023046"/>
    </source>
</evidence>
<evidence type="ECO:0000256" key="19">
    <source>
        <dbReference type="ARBA" id="ARBA00022870"/>
    </source>
</evidence>
<dbReference type="GO" id="GO:0052031">
    <property type="term" value="P:symbiont-mediated perturbation of host defense response"/>
    <property type="evidence" value="ECO:0007669"/>
    <property type="project" value="UniProtKB-UniRule"/>
</dbReference>
<comment type="domain">
    <text evidence="32 33">The 17 amino acids long immunosuppressive region is present in many retroviral envelope proteins. Synthetic peptides derived from this relatively conserved sequence inhibit immune function in vitro and in vivo.</text>
</comment>
<dbReference type="GO" id="GO:0019064">
    <property type="term" value="P:fusion of virus membrane with host plasma membrane"/>
    <property type="evidence" value="ECO:0007669"/>
    <property type="project" value="UniProtKB-UniRule"/>
</dbReference>
<keyword evidence="17 32" id="KW-1161">Viral attachment to host cell</keyword>
<dbReference type="Gene3D" id="2.170.40.20">
    <property type="entry name" value="Human immunodeficiency virus 1, Gp160, envelope glycoprotein"/>
    <property type="match status" value="2"/>
</dbReference>
<dbReference type="GO" id="GO:0019031">
    <property type="term" value="C:viral envelope"/>
    <property type="evidence" value="ECO:0007669"/>
    <property type="project" value="UniProtKB-KW"/>
</dbReference>
<proteinExistence type="inferred from homology"/>
<feature type="short sequence motif" description="Di-leucine internalization motif" evidence="32">
    <location>
        <begin position="852"/>
        <end position="853"/>
    </location>
</feature>
<keyword evidence="25 32" id="KW-0472">Membrane</keyword>
<comment type="miscellaneous">
    <text evidence="32">HIV-1 lineages are divided in three main groups, M (for Major), O (for Outlier), and N (for New, or Non-M, Non-O). The vast majority of strains found worldwide belong to the group M. Group O seems to be endemic to and largely confined to Cameroon and neighboring countries in West Central Africa, where these viruses represent a small minority of HIV-1 strains. The group N is represented by a limited number of isolates from Cameroonian persons. The group M is further subdivided in 9 clades or subtypes (A to D, F to H, J and K).</text>
</comment>
<comment type="function">
    <text evidence="32">Surface protein gp120: Attaches the virus to the host lymphoid cell by binding to the primary receptor CD4. This interaction induces a structural rearrangement creating a high affinity binding site for a chemokine coreceptor like CXCR4 and/or CCR5. Acts as a ligand for CD209/DC-SIGN and CLEC4M/DC-SIGNR, which are respectively found on dendritic cells (DCs), and on endothelial cells of liver sinusoids and lymph node sinuses. These interactions allow capture of viral particles at mucosal surfaces by these cells and subsequent transmission to permissive cells. HIV subverts the migration properties of dendritic cells to gain access to CD4+ T-cells in lymph nodes. Virus transmission to permissive T-cells occurs either in trans (without DCs infection, through viral capture and transmission), or in cis (following DCs productive infection, through the usual CD4-gp120 interaction), thereby inducing a robust infection. In trans infection, bound virions remain infectious over days and it is proposed that they are not degraded, but protected in non-lysosomal acidic organelles within the DCs close to the cell membrane thus contributing to the viral infectious potential during DCs' migration from the periphery to the lymphoid tissues. On arrival at lymphoid tissues, intact virions recycle back to DCs' cell surface allowing virus transmission to CD4+ T-cells.</text>
</comment>
<feature type="topological domain" description="Cytoplasmic" evidence="32">
    <location>
        <begin position="696"/>
        <end position="853"/>
    </location>
</feature>
<keyword evidence="23 32" id="KW-1039">Host endosome</keyword>
<comment type="PTM">
    <text evidence="32">Highly glycosylated by host. The high number of glycan on the protein is reffered to as 'glycan shield' because it contributes to hide protein sequence from adaptive immune system.</text>
</comment>
<dbReference type="Gene3D" id="1.10.287.210">
    <property type="match status" value="1"/>
</dbReference>
<accession>L7WDL3</accession>
<feature type="disulfide bond" evidence="32">
    <location>
        <begin position="215"/>
        <end position="244"/>
    </location>
</feature>
<dbReference type="GO" id="GO:0019062">
    <property type="term" value="P:virion attachment to host cell"/>
    <property type="evidence" value="ECO:0007669"/>
    <property type="project" value="UniProtKB-UniRule"/>
</dbReference>
<keyword evidence="19 32" id="KW-1043">Host membrane</keyword>
<evidence type="ECO:0000256" key="9">
    <source>
        <dbReference type="ARBA" id="ARBA00022511"/>
    </source>
</evidence>
<evidence type="ECO:0000259" key="34">
    <source>
        <dbReference type="Pfam" id="PF00516"/>
    </source>
</evidence>
<dbReference type="FunFam" id="2.170.40.20:FF:000002">
    <property type="entry name" value="Envelope glycoprotein gp160"/>
    <property type="match status" value="1"/>
</dbReference>
<dbReference type="GO" id="GO:0044175">
    <property type="term" value="C:host cell endosome membrane"/>
    <property type="evidence" value="ECO:0007669"/>
    <property type="project" value="UniProtKB-SubCell"/>
</dbReference>
<keyword evidence="15 32" id="KW-0053">Apoptosis</keyword>
<comment type="PTM">
    <text evidence="32">Palmitoylation of the transmembrane protein and of Env polyprotein (prior to its proteolytic cleavage) is essential for their association with host cell membrane lipid rafts. Palmitoylation is therefore required for envelope trafficking to classical lipid rafts, but not for viral replication.</text>
</comment>
<comment type="domain">
    <text evidence="32">The CD4-binding region is targeted by the antibody b12.</text>
</comment>
<keyword evidence="8 32" id="KW-1170">Fusion of virus membrane with host endosomal membrane</keyword>
<dbReference type="GO" id="GO:0016020">
    <property type="term" value="C:membrane"/>
    <property type="evidence" value="ECO:0007669"/>
    <property type="project" value="UniProtKB-UniRule"/>
</dbReference>
<dbReference type="InterPro" id="IPR000328">
    <property type="entry name" value="GP41-like"/>
</dbReference>
<dbReference type="Pfam" id="PF00516">
    <property type="entry name" value="GP120"/>
    <property type="match status" value="2"/>
</dbReference>
<feature type="transmembrane region" description="Helical" evidence="33">
    <location>
        <begin position="13"/>
        <end position="40"/>
    </location>
</feature>
<evidence type="ECO:0000256" key="3">
    <source>
        <dbReference type="ARBA" id="ARBA00004505"/>
    </source>
</evidence>
<keyword evidence="27 32" id="KW-1015">Disulfide bond</keyword>
<evidence type="ECO:0000256" key="32">
    <source>
        <dbReference type="HAMAP-Rule" id="MF_04083"/>
    </source>
</evidence>
<dbReference type="FunFam" id="1.10.287.210:FF:000001">
    <property type="entry name" value="Envelope glycoprotein gp160"/>
    <property type="match status" value="1"/>
</dbReference>
<comment type="subcellular location">
    <molecule>Transmembrane protein gp41</molecule>
    <subcellularLocation>
        <location evidence="32">Virion membrane</location>
        <topology evidence="32">Single-pass type I membrane protein</topology>
    </subcellularLocation>
    <subcellularLocation>
        <location evidence="32">Host cell membrane</location>
        <topology evidence="32">Single-pass type I membrane protein</topology>
    </subcellularLocation>
    <subcellularLocation>
        <location evidence="32">Host endosome membrane</location>
        <topology evidence="32">Single-pass type I membrane protein</topology>
    </subcellularLocation>
    <text evidence="32">It is probably concentrated at the site of budding and incorporated into the virions possibly by contacts between the cytoplasmic tail of Env and the N-terminus of Gag.</text>
</comment>
<feature type="site" description="Cleavage; by host furin" evidence="32">
    <location>
        <begin position="501"/>
        <end position="502"/>
    </location>
</feature>
<dbReference type="SUPFAM" id="SSF58069">
    <property type="entry name" value="Virus ectodomain"/>
    <property type="match status" value="1"/>
</dbReference>
<evidence type="ECO:0000256" key="21">
    <source>
        <dbReference type="ARBA" id="ARBA00022890"/>
    </source>
</evidence>
<evidence type="ECO:0000256" key="2">
    <source>
        <dbReference type="ARBA" id="ARBA00004433"/>
    </source>
</evidence>
<feature type="region of interest" description="V5" evidence="32">
    <location>
        <begin position="451"/>
        <end position="461"/>
    </location>
</feature>
<dbReference type="GO" id="GO:0055036">
    <property type="term" value="C:virion membrane"/>
    <property type="evidence" value="ECO:0007669"/>
    <property type="project" value="UniProtKB-SubCell"/>
</dbReference>
<dbReference type="InterPro" id="IPR036377">
    <property type="entry name" value="Gp120_core_sf"/>
</dbReference>
<feature type="disulfide bond" evidence="32">
    <location>
        <begin position="588"/>
        <end position="594"/>
    </location>
</feature>
<keyword evidence="18 32" id="KW-0946">Virion</keyword>
<keyword evidence="24 32" id="KW-0175">Coiled coil</keyword>
<evidence type="ECO:0000256" key="10">
    <source>
        <dbReference type="ARBA" id="ARBA00022570"/>
    </source>
</evidence>
<name>L7WDL3_HV1</name>
<organismHost>
    <name type="scientific">Homo sapiens</name>
    <name type="common">Human</name>
    <dbReference type="NCBI Taxonomy" id="9606"/>
</organismHost>
<evidence type="ECO:0000256" key="33">
    <source>
        <dbReference type="RuleBase" id="RU363095"/>
    </source>
</evidence>
<evidence type="ECO:0000256" key="24">
    <source>
        <dbReference type="ARBA" id="ARBA00023054"/>
    </source>
</evidence>
<evidence type="ECO:0000256" key="8">
    <source>
        <dbReference type="ARBA" id="ARBA00022510"/>
    </source>
</evidence>
<dbReference type="Gene3D" id="1.20.5.490">
    <property type="entry name" value="Single helix bin"/>
    <property type="match status" value="1"/>
</dbReference>
<comment type="function">
    <text evidence="32">Transmembrane protein gp41: Acts as a class I viral fusion protein. Under the current model, the protein has at least 3 conformational states: pre-fusion native state, pre-hairpin intermediate state, and post-fusion hairpin state. During fusion of viral and target intracellular membranes, the coiled coil regions (heptad repeats) assume a trimer-of-hairpins structure, positioning the fusion peptide in close proximity to the C-terminal region of the ectodomain. The formation of this structure appears to drive apposition and subsequent fusion of viral and target cell membranes. Complete fusion occurs in host cell endosomes and is dynamin-dependent, however some lipid transfer might occur at the plasma membrane. The virus undergoes clathrin-dependent internalization long before endosomal fusion, thus minimizing the surface exposure of conserved viral epitopes during fusion and reducing the efficacy of inhibitors targeting these epitopes. Membranes fusion leads to delivery of the nucleocapsid into the cytoplasm.</text>
</comment>
<keyword evidence="29 32" id="KW-0899">Viral immunoevasion</keyword>
<evidence type="ECO:0000256" key="15">
    <source>
        <dbReference type="ARBA" id="ARBA00022703"/>
    </source>
</evidence>
<feature type="lipid moiety-binding region" description="S-palmitoyl cysteine; by host" evidence="32">
    <location>
        <position position="754"/>
    </location>
</feature>
<dbReference type="HAMAP" id="MF_04083">
    <property type="entry name" value="HIV_ENV"/>
    <property type="match status" value="1"/>
</dbReference>
<evidence type="ECO:0000256" key="11">
    <source>
        <dbReference type="ARBA" id="ARBA00022581"/>
    </source>
</evidence>
<reference evidence="36" key="1">
    <citation type="journal article" date="2012" name="PLoS Pathog.">
        <title>Central Nervous System Compartmentalization of HIV-1 Subtype C Variants Early and Late in Infection in Young Children.</title>
        <authorList>
            <person name="Sturdevant C.B."/>
            <person name="Dow A."/>
            <person name="Jabara C.B."/>
            <person name="Joseph S.B."/>
            <person name="Schnell G."/>
            <person name="Takamune N."/>
            <person name="Mallewa M."/>
            <person name="Heyderman R.S."/>
            <person name="Van Rie A."/>
            <person name="Swanstrom R."/>
        </authorList>
    </citation>
    <scope>NUCLEOTIDE SEQUENCE</scope>
    <source>
        <strain evidence="36">4059_Plasma_Visit1_amplicon14</strain>
    </source>
</reference>
<dbReference type="InterPro" id="IPR037527">
    <property type="entry name" value="Gp160"/>
</dbReference>
<feature type="short sequence motif" description="YXXL motif; contains endocytosis signal" evidence="32">
    <location>
        <begin position="702"/>
        <end position="705"/>
    </location>
</feature>
<keyword evidence="13 32" id="KW-0165">Cleavage on pair of basic residues</keyword>
<evidence type="ECO:0000256" key="6">
    <source>
        <dbReference type="ARBA" id="ARBA00004650"/>
    </source>
</evidence>
<evidence type="ECO:0000256" key="13">
    <source>
        <dbReference type="ARBA" id="ARBA00022685"/>
    </source>
</evidence>
<comment type="domain">
    <text evidence="32">The YXXL motif is involved in determining the exact site of viral release at the surface of infected mononuclear cells and promotes endocytosis. YXXL and di-leucine endocytosis motifs interact directly or indirectly with the clathrin adapter complexes, opperate independently, and their activities are not additive.</text>
</comment>
<keyword evidence="31 32" id="KW-1160">Virus entry into host cell</keyword>
<dbReference type="InterPro" id="IPR000777">
    <property type="entry name" value="HIV1_Gp120"/>
</dbReference>
<evidence type="ECO:0000256" key="12">
    <source>
        <dbReference type="ARBA" id="ARBA00022595"/>
    </source>
</evidence>
<comment type="similarity">
    <text evidence="32">Belongs to the HIV-1 env protein family.</text>
</comment>
<keyword evidence="22 32" id="KW-1133">Transmembrane helix</keyword>
<keyword evidence="16 32" id="KW-0732">Signal</keyword>
<keyword evidence="10 32" id="KW-1165">Clathrin-mediated endocytosis of virus by host</keyword>
<sequence>MRVMGTWKNCQPWWIWGILGFWMLMVCNGDSLWVTVYYGVPVWKEAKTTLFCASDAKGYEKEVHNVWATHACVPTDPHPQEMVLENVTENFNMWKNDMVDQMHEDIISLWDQSLKPCVKLTPLCVTLNCTNVTNTDVTTNANITDIKAEMKNCSFNITTEVRDKKKKEYALFYKLDIVPLDGSSSSEYRLINCNISTITQACPKVSFDPIPIHYCAPAGYAILKCNNKTFNGTGPCSNVSTVQCTHGIKPVVSTQLLLNGSLAEEEIIIRSENLTDNVKTIIVHLNKSVEIKCIRPGNNTRRSIRIGPGQAFHATGDIIGDIRQAHCNISRPDWEETLYNVSKKLKRHFPNKTTIKFQPSSGGDLEITTHSFNCRGEFFYCNTSGLFNYTFNSNYTFNKTEGNITLPCKIRQIINLWQEVGRAMYAPPIEGNITCRSDITGLLLTRDGGENSTSNETFRPGGGNMRDNWRSELYKYKVVEIKPLGIAPTEARRRVVEREKRAIGIGAVFLGFLGAAGSTMGAASITLTVQARQLLSGIVQQQSNLLRAIEAQQHMLQLTVWGIKQLQTRVLAIERYLKDQQLLGMWGCSGKLICTTNVPWNSSWSNKSKNDIWDNMTWMQWDREISNYSDTIYRLLEESQNQQERNEQDLLALDSWNGLWNWFNISNWLWYIKIFIMIVGGLIGLRIIFAVLSLVNRVRQGYSPLSFQTLIPHSRGPDRLGGIEEEGGEQDRDRSIRLVSGFLSLAWDDLRSLCLFSYHRLRDFILIAARAVELLGRSSLRGLQRVWETLKYLGGLVQYWGLELKRRAISLLDTTAIAVAEGTDRIIELIQRICRVIYNTPRRIRQGFEAALL</sequence>
<feature type="domain" description="Retroviral envelope protein GP41-like" evidence="35">
    <location>
        <begin position="520"/>
        <end position="710"/>
    </location>
</feature>
<protein>
    <recommendedName>
        <fullName evidence="32">Envelope glycoprotein gp160</fullName>
    </recommendedName>
    <alternativeName>
        <fullName evidence="32">Env polyprotein</fullName>
    </alternativeName>
    <component>
        <recommendedName>
            <fullName evidence="32">Surface protein gp120</fullName>
            <shortName evidence="32">SU</shortName>
        </recommendedName>
        <alternativeName>
            <fullName evidence="32">Glycoprotein 120</fullName>
            <shortName evidence="32">gp120</shortName>
        </alternativeName>
    </component>
    <component>
        <recommendedName>
            <fullName evidence="32">Transmembrane protein gp41</fullName>
            <shortName evidence="32">TM</shortName>
        </recommendedName>
        <alternativeName>
            <fullName evidence="32">Glycoprotein 41</fullName>
            <shortName evidence="32">gp41</shortName>
        </alternativeName>
    </component>
</protein>
<evidence type="ECO:0000256" key="7">
    <source>
        <dbReference type="ARBA" id="ARBA00022506"/>
    </source>
</evidence>
<comment type="subunit">
    <text evidence="32">The mature envelope protein (Env) consists of a homotrimer of non-covalently associated gp120-gp41 heterodimers. The resulting complex protrudes from the virus surface as a spike. There seems to be as few as 10 spikes on the average virion. Surface protein gp120 interacts with host CD4, CCR5 and CXCR4. Gp120 also interacts with the C-type lectins CD209/DC-SIGN and CLEC4M/DC-SIGNR (collectively referred to as DC-SIGN(R)). Gp120 and gp41 interact with GalCer. Gp120 interacts with host ITGA4/ITGB7 complex; on CD4+ T-cells, this interaction results in rapid activation of integrin ITGAL/LFA-1, which facilitates efficient cell-to-cell spreading of HIV-1. Gp120 interacts with cell-associated heparan sulfate; this interaction increases virus infectivity on permissive cells and may be involved in infection of CD4- cells.</text>
</comment>
<feature type="region of interest" description="Fusion peptide" evidence="32">
    <location>
        <begin position="502"/>
        <end position="522"/>
    </location>
</feature>
<evidence type="ECO:0000256" key="16">
    <source>
        <dbReference type="ARBA" id="ARBA00022729"/>
    </source>
</evidence>
<evidence type="ECO:0000313" key="36">
    <source>
        <dbReference type="EMBL" id="AGC80359.1"/>
    </source>
</evidence>
<dbReference type="GO" id="GO:0020002">
    <property type="term" value="C:host cell plasma membrane"/>
    <property type="evidence" value="ECO:0007669"/>
    <property type="project" value="UniProtKB-SubCell"/>
</dbReference>
<comment type="domain">
    <text evidence="32">Some of the most genetically diverse regions of the viral genome are present in Env. They are called variable regions 1 through 5 (V1 through V5). Coreceptor usage of gp120 is determined mainly by the primary structure of the third variable region (V3) in the outer domain of gp120. The sequence of V3 determines which coreceptor, CCR5 and/or CXCR4 (corresponding to R5/macrophage, X4/T cell and R5X4/T cell and macrophage tropism), is used to trigger the fusion potential of the Env complex, and hence which cells the virus can infect. Binding to CCR5 involves a region adjacent in addition to V3.</text>
</comment>
<dbReference type="GO" id="GO:1903911">
    <property type="term" value="P:positive regulation of receptor clustering"/>
    <property type="evidence" value="ECO:0007669"/>
    <property type="project" value="UniProtKB-UniRule"/>
</dbReference>
<dbReference type="GO" id="GO:0019082">
    <property type="term" value="P:viral protein processing"/>
    <property type="evidence" value="ECO:0007669"/>
    <property type="project" value="UniProtKB-UniRule"/>
</dbReference>
<organism evidence="36">
    <name type="scientific">Human immunodeficiency virus type 1</name>
    <name type="common">HIV-1</name>
    <dbReference type="NCBI Taxonomy" id="11676"/>
    <lineage>
        <taxon>Viruses</taxon>
        <taxon>Riboviria</taxon>
        <taxon>Pararnavirae</taxon>
        <taxon>Artverviricota</taxon>
        <taxon>Revtraviricetes</taxon>
        <taxon>Ortervirales</taxon>
        <taxon>Retroviridae</taxon>
        <taxon>Orthoretrovirinae</taxon>
        <taxon>Lentivirus</taxon>
        <taxon>Lentivirus humimdef1</taxon>
    </lineage>
</organism>
<reference evidence="36" key="2">
    <citation type="submission" date="2012-11" db="EMBL/GenBank/DDBJ databases">
        <authorList>
            <person name="Buckheit Sturdevant C."/>
            <person name="Dow A."/>
            <person name="Jabara C.B."/>
            <person name="Joseph S.B."/>
            <person name="Schnell G."/>
            <person name="Takamune N."/>
            <person name="Mallewa M."/>
            <person name="Heyderman R.S."/>
            <person name="Van Rie A."/>
            <person name="Swanstrom R."/>
        </authorList>
    </citation>
    <scope>NUCLEOTIDE SEQUENCE</scope>
    <source>
        <strain evidence="36">4059_Plasma_Visit1_amplicon14</strain>
    </source>
</reference>
<comment type="subcellular location">
    <molecule>Surface protein gp120</molecule>
    <subcellularLocation>
        <location evidence="32">Virion membrane</location>
        <topology evidence="32">Peripheral membrane protein</topology>
    </subcellularLocation>
    <subcellularLocation>
        <location evidence="32">Host cell membrane</location>
        <topology evidence="32">Peripheral membrane protein</topology>
    </subcellularLocation>
    <subcellularLocation>
        <location evidence="32">Host endosome membrane</location>
        <topology evidence="32">Single-pass type I membrane protein</topology>
    </subcellularLocation>
    <text evidence="32">The surface protein is not anchored to the viral envelope, but associates with the extravirion surface through its binding to TM. It is probably concentrated at the site of budding and incorporated into the virions possibly by contacts between the cytoplasmic tail of Env and the N-terminus of Gag.</text>
</comment>
<feature type="transmembrane region" description="Helical" evidence="33">
    <location>
        <begin position="502"/>
        <end position="525"/>
    </location>
</feature>
<gene>
    <name evidence="32 36" type="primary">env</name>
</gene>
<dbReference type="FunFam" id="2.170.40.20:FF:000003">
    <property type="entry name" value="Envelope glycoprotein gp160"/>
    <property type="match status" value="1"/>
</dbReference>
<evidence type="ECO:0000256" key="31">
    <source>
        <dbReference type="ARBA" id="ARBA00023296"/>
    </source>
</evidence>
<feature type="disulfide bond" evidence="32">
    <location>
        <begin position="225"/>
        <end position="236"/>
    </location>
</feature>
<dbReference type="SUPFAM" id="SSF56502">
    <property type="entry name" value="gp120 core"/>
    <property type="match status" value="2"/>
</dbReference>
<feature type="chain" id="PRO_5023401859" description="Envelope glycoprotein gp160" evidence="32">
    <location>
        <begin position="31"/>
        <end position="853"/>
    </location>
</feature>
<keyword evidence="9 32" id="KW-1032">Host cell membrane</keyword>
<feature type="chain" id="PRO_5023401858" description="Transmembrane protein gp41" evidence="32">
    <location>
        <begin position="502"/>
        <end position="853"/>
    </location>
</feature>
<evidence type="ECO:0000256" key="29">
    <source>
        <dbReference type="ARBA" id="ARBA00023280"/>
    </source>
</evidence>
<evidence type="ECO:0000256" key="25">
    <source>
        <dbReference type="ARBA" id="ARBA00023136"/>
    </source>
</evidence>
<dbReference type="GO" id="GO:1903908">
    <property type="term" value="P:positive regulation of plasma membrane raft polarization"/>
    <property type="evidence" value="ECO:0007669"/>
    <property type="project" value="UniProtKB-UniRule"/>
</dbReference>
<dbReference type="CDD" id="cd09909">
    <property type="entry name" value="HIV-1-like_HR1-HR2"/>
    <property type="match status" value="1"/>
</dbReference>
<evidence type="ECO:0000256" key="4">
    <source>
        <dbReference type="ARBA" id="ARBA00004563"/>
    </source>
</evidence>
<feature type="transmembrane region" description="Helical" evidence="33">
    <location>
        <begin position="668"/>
        <end position="695"/>
    </location>
</feature>
<comment type="caution">
    <text evidence="32 33">Lacks conserved residue(s) required for the propagation of feature annotation.</text>
</comment>
<keyword evidence="11 32" id="KW-0945">Host-virus interaction</keyword>
<evidence type="ECO:0000256" key="1">
    <source>
        <dbReference type="ARBA" id="ARBA00004402"/>
    </source>
</evidence>
<comment type="domain">
    <text evidence="32">The membrane proximal external region (MPER) present in gp41 is a tryptophan-rich region recognized by the antibodies 2F5, Z13, and 4E10. MPER seems to play a role in fusion.</text>
</comment>
<dbReference type="GO" id="GO:0075512">
    <property type="term" value="P:clathrin-dependent endocytosis of virus by host cell"/>
    <property type="evidence" value="ECO:0007669"/>
    <property type="project" value="UniProtKB-UniRule"/>
</dbReference>
<evidence type="ECO:0000256" key="30">
    <source>
        <dbReference type="ARBA" id="ARBA00023288"/>
    </source>
</evidence>
<keyword evidence="30 32" id="KW-0449">Lipoprotein</keyword>
<evidence type="ECO:0000256" key="14">
    <source>
        <dbReference type="ARBA" id="ARBA00022692"/>
    </source>
</evidence>
<dbReference type="GO" id="GO:0005198">
    <property type="term" value="F:structural molecule activity"/>
    <property type="evidence" value="ECO:0007669"/>
    <property type="project" value="UniProtKB-UniRule"/>
</dbReference>
<comment type="subcellular location">
    <subcellularLocation>
        <location evidence="3">Host cell membrane</location>
        <topology evidence="3">Peripheral membrane protein</topology>
    </subcellularLocation>
    <subcellularLocation>
        <location evidence="1">Host cell membrane</location>
        <topology evidence="1">Single-pass type I membrane protein</topology>
    </subcellularLocation>
    <subcellularLocation>
        <location evidence="2">Host endosome membrane</location>
        <topology evidence="2">Peripheral membrane protein</topology>
    </subcellularLocation>
    <subcellularLocation>
        <location evidence="5">Host endosome membrane</location>
        <topology evidence="5">Single-pass type I membrane protein</topology>
    </subcellularLocation>
    <subcellularLocation>
        <location evidence="6">Virion membrane</location>
        <topology evidence="6">Peripheral membrane protein</topology>
    </subcellularLocation>
    <subcellularLocation>
        <location evidence="4">Virion membrane</location>
        <topology evidence="4">Single-pass type I membrane protein</topology>
    </subcellularLocation>
</comment>
<evidence type="ECO:0000256" key="22">
    <source>
        <dbReference type="ARBA" id="ARBA00022989"/>
    </source>
</evidence>
<comment type="function">
    <text evidence="32">Envelope glycoprotein gp160: Oligomerizes in the host endoplasmic reticulum into predominantly trimers. In a second time, gp160 transits in the host Golgi, where glycosylation is completed. The precursor is then proteolytically cleaved in the trans-Golgi and thereby activated by cellular furin or furin-like proteases to produce gp120 and gp41.</text>
</comment>
<feature type="coiled-coil region" evidence="32">
    <location>
        <begin position="623"/>
        <end position="657"/>
    </location>
</feature>